<feature type="signal peptide" evidence="2">
    <location>
        <begin position="1"/>
        <end position="22"/>
    </location>
</feature>
<organism evidence="3 4">
    <name type="scientific">Prosthecobacter vanneervenii</name>
    <dbReference type="NCBI Taxonomy" id="48466"/>
    <lineage>
        <taxon>Bacteria</taxon>
        <taxon>Pseudomonadati</taxon>
        <taxon>Verrucomicrobiota</taxon>
        <taxon>Verrucomicrobiia</taxon>
        <taxon>Verrucomicrobiales</taxon>
        <taxon>Verrucomicrobiaceae</taxon>
        <taxon>Prosthecobacter</taxon>
    </lineage>
</organism>
<reference evidence="3 4" key="1">
    <citation type="submission" date="2020-08" db="EMBL/GenBank/DDBJ databases">
        <title>Genomic Encyclopedia of Type Strains, Phase IV (KMG-IV): sequencing the most valuable type-strain genomes for metagenomic binning, comparative biology and taxonomic classification.</title>
        <authorList>
            <person name="Goeker M."/>
        </authorList>
    </citation>
    <scope>NUCLEOTIDE SEQUENCE [LARGE SCALE GENOMIC DNA]</scope>
    <source>
        <strain evidence="3 4">DSM 12252</strain>
    </source>
</reference>
<proteinExistence type="predicted"/>
<dbReference type="EMBL" id="JACHIG010000001">
    <property type="protein sequence ID" value="MBB5030995.1"/>
    <property type="molecule type" value="Genomic_DNA"/>
</dbReference>
<name>A0A7W8DIJ0_9BACT</name>
<accession>A0A7W8DIJ0</accession>
<keyword evidence="4" id="KW-1185">Reference proteome</keyword>
<comment type="caution">
    <text evidence="3">The sequence shown here is derived from an EMBL/GenBank/DDBJ whole genome shotgun (WGS) entry which is preliminary data.</text>
</comment>
<keyword evidence="2" id="KW-0732">Signal</keyword>
<dbReference type="InterPro" id="IPR011990">
    <property type="entry name" value="TPR-like_helical_dom_sf"/>
</dbReference>
<dbReference type="Proteomes" id="UP000590740">
    <property type="component" value="Unassembled WGS sequence"/>
</dbReference>
<dbReference type="Pfam" id="PF13174">
    <property type="entry name" value="TPR_6"/>
    <property type="match status" value="1"/>
</dbReference>
<dbReference type="InterPro" id="IPR019734">
    <property type="entry name" value="TPR_rpt"/>
</dbReference>
<dbReference type="Gene3D" id="1.25.40.10">
    <property type="entry name" value="Tetratricopeptide repeat domain"/>
    <property type="match status" value="2"/>
</dbReference>
<feature type="region of interest" description="Disordered" evidence="1">
    <location>
        <begin position="831"/>
        <end position="874"/>
    </location>
</feature>
<evidence type="ECO:0000313" key="3">
    <source>
        <dbReference type="EMBL" id="MBB5030995.1"/>
    </source>
</evidence>
<evidence type="ECO:0000256" key="2">
    <source>
        <dbReference type="SAM" id="SignalP"/>
    </source>
</evidence>
<dbReference type="AlphaFoldDB" id="A0A7W8DIJ0"/>
<dbReference type="RefSeq" id="WP_184337942.1">
    <property type="nucleotide sequence ID" value="NZ_JACHIG010000001.1"/>
</dbReference>
<sequence length="874" mass="94994">MPTPRSLFITAAILALPAALSAAGLSETSEYLSAHQALADGLPGVAGVKAERLLKQKGWTRVETRELATFAAEAWTRADDGARVLALADAYDLDHELFWRGQALALIGDLTAARTALSEEGASARHPRSDLLLAQILASMGENAEARSVASALLTSSDSALQSRARLLLSEIDLDENRAPAGLSSKDESAPARFLRARALLQSGQITQAEQILESVRNSQAGGEHMHQAATLLQMEALLRQNHAAEAQELLLKFLDTTADTSLWTEAFDLLNRIHQATSSQATLPELVLRWVSSGNTAQQQPDPPPVLAAATAEFRGHALYLTAQWLAAQKRDDETLGMLEALLQMNPSHPRYREAMHLAMELYASHHTDDRVLALADAWRRQFGGAPVPVDFAVGGILFRRGEAKQAMEIFQSAANVAATLTERRRALFNAAVAAVSAGDSALYQSLLGQLEVVTNGSAGKDTGDSAATLELEKALYLASRRSPETEKALRAFIRTYPKHQRFADGCIALAEWLLLSAPPRIDEAGKALDNATTAAELSPAQRERIGYTRLWIKDASGELKSLVADAADFIKAWPKSPLLPEVRMKIAGAYYRLEDYANARTEFEIIAKEYPETAHADTALYFAAMSATSVMSVEGRARALEIWDELAQKNGPLAVAARRQQALSERLQGNHLAALTALDQVLAMKALDHEQRLTTQCEKAELLLLLGKTEPARLDAAADLLDAFLADHSLSFMWKARAGFTLASVHHDARRDTEALEACYNVLRAAEMTPPASPADYIWFSKAGFFGVDLLEATRQWDAAARLAEQIAQRPGDRSSEARDRATKIRLEHFLWEGPAPTPPKVLKMESPPADKPAPTSASDKGGSKGTKKKSR</sequence>
<evidence type="ECO:0000256" key="1">
    <source>
        <dbReference type="SAM" id="MobiDB-lite"/>
    </source>
</evidence>
<evidence type="ECO:0000313" key="4">
    <source>
        <dbReference type="Proteomes" id="UP000590740"/>
    </source>
</evidence>
<feature type="chain" id="PRO_5031027120" evidence="2">
    <location>
        <begin position="23"/>
        <end position="874"/>
    </location>
</feature>
<protein>
    <submittedName>
        <fullName evidence="3">Outer membrane protein assembly factor BamD (BamD/ComL family)</fullName>
    </submittedName>
</protein>
<gene>
    <name evidence="3" type="ORF">HNQ65_000549</name>
</gene>